<dbReference type="EMBL" id="GBXM01053170">
    <property type="protein sequence ID" value="JAH55407.1"/>
    <property type="molecule type" value="Transcribed_RNA"/>
</dbReference>
<proteinExistence type="predicted"/>
<sequence length="38" mass="4329">MNGFSSPVHLLIYKIACTKTFFCVCMSKGCRDKARFKP</sequence>
<protein>
    <submittedName>
        <fullName evidence="1">Uncharacterized protein</fullName>
    </submittedName>
</protein>
<reference evidence="1" key="2">
    <citation type="journal article" date="2015" name="Fish Shellfish Immunol.">
        <title>Early steps in the European eel (Anguilla anguilla)-Vibrio vulnificus interaction in the gills: Role of the RtxA13 toxin.</title>
        <authorList>
            <person name="Callol A."/>
            <person name="Pajuelo D."/>
            <person name="Ebbesson L."/>
            <person name="Teles M."/>
            <person name="MacKenzie S."/>
            <person name="Amaro C."/>
        </authorList>
    </citation>
    <scope>NUCLEOTIDE SEQUENCE</scope>
</reference>
<organism evidence="1">
    <name type="scientific">Anguilla anguilla</name>
    <name type="common">European freshwater eel</name>
    <name type="synonym">Muraena anguilla</name>
    <dbReference type="NCBI Taxonomy" id="7936"/>
    <lineage>
        <taxon>Eukaryota</taxon>
        <taxon>Metazoa</taxon>
        <taxon>Chordata</taxon>
        <taxon>Craniata</taxon>
        <taxon>Vertebrata</taxon>
        <taxon>Euteleostomi</taxon>
        <taxon>Actinopterygii</taxon>
        <taxon>Neopterygii</taxon>
        <taxon>Teleostei</taxon>
        <taxon>Anguilliformes</taxon>
        <taxon>Anguillidae</taxon>
        <taxon>Anguilla</taxon>
    </lineage>
</organism>
<reference evidence="1" key="1">
    <citation type="submission" date="2014-11" db="EMBL/GenBank/DDBJ databases">
        <authorList>
            <person name="Amaro Gonzalez C."/>
        </authorList>
    </citation>
    <scope>NUCLEOTIDE SEQUENCE</scope>
</reference>
<evidence type="ECO:0000313" key="1">
    <source>
        <dbReference type="EMBL" id="JAH55407.1"/>
    </source>
</evidence>
<accession>A0A0E9TPN4</accession>
<name>A0A0E9TPN4_ANGAN</name>
<dbReference type="AlphaFoldDB" id="A0A0E9TPN4"/>